<feature type="compositionally biased region" description="Basic and acidic residues" evidence="1">
    <location>
        <begin position="10"/>
        <end position="24"/>
    </location>
</feature>
<evidence type="ECO:0000313" key="3">
    <source>
        <dbReference type="Proteomes" id="UP001145742"/>
    </source>
</evidence>
<sequence>MPRQLLLVSRAEEATEKSHSEDKPQGNVRTRSCGQAELGVNVAFGHPRAEGASEEERTPERMRQLTEEKQGVEATDVEFTKILKMVQV</sequence>
<keyword evidence="3" id="KW-1185">Reference proteome</keyword>
<name>A0ABQ9DMI9_9PASS</name>
<organism evidence="2 3">
    <name type="scientific">Willisornis vidua</name>
    <name type="common">Xingu scale-backed antbird</name>
    <dbReference type="NCBI Taxonomy" id="1566151"/>
    <lineage>
        <taxon>Eukaryota</taxon>
        <taxon>Metazoa</taxon>
        <taxon>Chordata</taxon>
        <taxon>Craniata</taxon>
        <taxon>Vertebrata</taxon>
        <taxon>Euteleostomi</taxon>
        <taxon>Archelosauria</taxon>
        <taxon>Archosauria</taxon>
        <taxon>Dinosauria</taxon>
        <taxon>Saurischia</taxon>
        <taxon>Theropoda</taxon>
        <taxon>Coelurosauria</taxon>
        <taxon>Aves</taxon>
        <taxon>Neognathae</taxon>
        <taxon>Neoaves</taxon>
        <taxon>Telluraves</taxon>
        <taxon>Australaves</taxon>
        <taxon>Passeriformes</taxon>
        <taxon>Thamnophilidae</taxon>
        <taxon>Willisornis</taxon>
    </lineage>
</organism>
<dbReference type="EMBL" id="WHWB01033148">
    <property type="protein sequence ID" value="KAJ7421714.1"/>
    <property type="molecule type" value="Genomic_DNA"/>
</dbReference>
<feature type="compositionally biased region" description="Basic and acidic residues" evidence="1">
    <location>
        <begin position="47"/>
        <end position="70"/>
    </location>
</feature>
<evidence type="ECO:0000256" key="1">
    <source>
        <dbReference type="SAM" id="MobiDB-lite"/>
    </source>
</evidence>
<feature type="region of interest" description="Disordered" evidence="1">
    <location>
        <begin position="46"/>
        <end position="70"/>
    </location>
</feature>
<proteinExistence type="predicted"/>
<gene>
    <name evidence="2" type="ORF">WISP_41353</name>
</gene>
<protein>
    <submittedName>
        <fullName evidence="2">Uncharacterized protein</fullName>
    </submittedName>
</protein>
<feature type="region of interest" description="Disordered" evidence="1">
    <location>
        <begin position="1"/>
        <end position="30"/>
    </location>
</feature>
<evidence type="ECO:0000313" key="2">
    <source>
        <dbReference type="EMBL" id="KAJ7421714.1"/>
    </source>
</evidence>
<accession>A0ABQ9DMI9</accession>
<dbReference type="Proteomes" id="UP001145742">
    <property type="component" value="Unassembled WGS sequence"/>
</dbReference>
<comment type="caution">
    <text evidence="2">The sequence shown here is derived from an EMBL/GenBank/DDBJ whole genome shotgun (WGS) entry which is preliminary data.</text>
</comment>
<reference evidence="2" key="1">
    <citation type="submission" date="2019-10" db="EMBL/GenBank/DDBJ databases">
        <authorList>
            <person name="Soares A.E.R."/>
            <person name="Aleixo A."/>
            <person name="Schneider P."/>
            <person name="Miyaki C.Y."/>
            <person name="Schneider M.P."/>
            <person name="Mello C."/>
            <person name="Vasconcelos A.T.R."/>
        </authorList>
    </citation>
    <scope>NUCLEOTIDE SEQUENCE</scope>
    <source>
        <tissue evidence="2">Muscle</tissue>
    </source>
</reference>